<keyword evidence="1" id="KW-0433">Leucine-rich repeat</keyword>
<comment type="caution">
    <text evidence="5">The sequence shown here is derived from an EMBL/GenBank/DDBJ whole genome shotgun (WGS) entry which is preliminary data.</text>
</comment>
<feature type="chain" id="PRO_5012192260" evidence="3">
    <location>
        <begin position="23"/>
        <end position="633"/>
    </location>
</feature>
<dbReference type="InterPro" id="IPR003591">
    <property type="entry name" value="Leu-rich_rpt_typical-subtyp"/>
</dbReference>
<feature type="signal peptide" evidence="3">
    <location>
        <begin position="1"/>
        <end position="22"/>
    </location>
</feature>
<keyword evidence="6" id="KW-1185">Reference proteome</keyword>
<dbReference type="InterPro" id="IPR050715">
    <property type="entry name" value="LRR-SigEffector_domain"/>
</dbReference>
<keyword evidence="3" id="KW-0732">Signal</keyword>
<dbReference type="STRING" id="1754190.A0A1Y2AFT1"/>
<dbReference type="OrthoDB" id="10556253at2759"/>
<evidence type="ECO:0000313" key="6">
    <source>
        <dbReference type="Proteomes" id="UP000193920"/>
    </source>
</evidence>
<dbReference type="SUPFAM" id="SSF52047">
    <property type="entry name" value="RNI-like"/>
    <property type="match status" value="1"/>
</dbReference>
<dbReference type="PANTHER" id="PTHR45752">
    <property type="entry name" value="LEUCINE-RICH REPEAT-CONTAINING"/>
    <property type="match status" value="1"/>
</dbReference>
<proteinExistence type="predicted"/>
<feature type="domain" description="Disease resistance R13L4/SHOC-2-like LRR" evidence="4">
    <location>
        <begin position="409"/>
        <end position="488"/>
    </location>
</feature>
<name>A0A1Y2AFT1_9FUNG</name>
<sequence>MYSKNIFKILTLGLLTIAKINGYIVNNFTGKCNDIYKYLEDLGKRENFNGCKMNEEGDVTSLNLYSYCLKNEELATVLSYNTIETLSFKKLFIDWNIDDSDDWNVMMRFGCASLPTNYEVLNTLTNLKSLELIGVKNLDNNLMANIPKSVEHLEIGNTEFTQEMVDSLSEITNLKDLILLEPKISGELDFSKFENLKNLSLLEIYSDNGIQGNILKYCQSLKKLVIQGGNIDSVILDGISYMTELEELELSEVSFKGDGDFPSFENLKNLTKLDIYCSWSNSDSFPSSFLYLTGLKTLFIGNCKGTFSTPLDDSLNWGNLKNLEYIQIINTSPTLFDPKYLGDLSNLKEVHLNYNGYMEVAEITGNSSSLEVLDLSKNSIASLPKSISNLGKLEKLDLSNNNIISLPEEIGNLKNLKVLNLNNNNLQSLPEEIGNLEMLEQLEFRDNKLTSVPESISNLVNLKILYGSSNQIVNLPTDIGNLSKLDVLNFAENEIVEIPVSIGNLNITSLSLLRNYIEKIPDEIGNIKSLKTIGLNNNKITNIPSSLGNLTNLEILYLNDNLIDDYLPESLNDLPKLRTIALDQNIDIKGKSLTNPSIRTCYYYPPLKGHFYSLCESANASCKDYAGSLENCK</sequence>
<dbReference type="InterPro" id="IPR032675">
    <property type="entry name" value="LRR_dom_sf"/>
</dbReference>
<accession>A0A1Y2AFT1</accession>
<dbReference type="Pfam" id="PF23598">
    <property type="entry name" value="LRR_14"/>
    <property type="match status" value="1"/>
</dbReference>
<evidence type="ECO:0000256" key="2">
    <source>
        <dbReference type="ARBA" id="ARBA00022737"/>
    </source>
</evidence>
<dbReference type="EMBL" id="MCOG01000272">
    <property type="protein sequence ID" value="ORY21130.1"/>
    <property type="molecule type" value="Genomic_DNA"/>
</dbReference>
<dbReference type="InterPro" id="IPR001611">
    <property type="entry name" value="Leu-rich_rpt"/>
</dbReference>
<dbReference type="PRINTS" id="PR00019">
    <property type="entry name" value="LEURICHRPT"/>
</dbReference>
<gene>
    <name evidence="5" type="ORF">LY90DRAFT_707579</name>
</gene>
<dbReference type="SMART" id="SM00364">
    <property type="entry name" value="LRR_BAC"/>
    <property type="match status" value="6"/>
</dbReference>
<evidence type="ECO:0000313" key="5">
    <source>
        <dbReference type="EMBL" id="ORY21130.1"/>
    </source>
</evidence>
<protein>
    <submittedName>
        <fullName evidence="5">L domain-like protein</fullName>
    </submittedName>
</protein>
<evidence type="ECO:0000259" key="4">
    <source>
        <dbReference type="Pfam" id="PF23598"/>
    </source>
</evidence>
<reference evidence="5 6" key="1">
    <citation type="submission" date="2016-08" db="EMBL/GenBank/DDBJ databases">
        <title>A Parts List for Fungal Cellulosomes Revealed by Comparative Genomics.</title>
        <authorList>
            <consortium name="DOE Joint Genome Institute"/>
            <person name="Haitjema C.H."/>
            <person name="Gilmore S.P."/>
            <person name="Henske J.K."/>
            <person name="Solomon K.V."/>
            <person name="De Groot R."/>
            <person name="Kuo A."/>
            <person name="Mondo S.J."/>
            <person name="Salamov A.A."/>
            <person name="Labutti K."/>
            <person name="Zhao Z."/>
            <person name="Chiniquy J."/>
            <person name="Barry K."/>
            <person name="Brewer H.M."/>
            <person name="Purvine S.O."/>
            <person name="Wright A.T."/>
            <person name="Boxma B."/>
            <person name="Van Alen T."/>
            <person name="Hackstein J.H."/>
            <person name="Baker S.E."/>
            <person name="Grigoriev I.V."/>
            <person name="O'Malley M.A."/>
        </authorList>
    </citation>
    <scope>NUCLEOTIDE SEQUENCE [LARGE SCALE GENOMIC DNA]</scope>
    <source>
        <strain evidence="5 6">G1</strain>
    </source>
</reference>
<dbReference type="SMART" id="SM00369">
    <property type="entry name" value="LRR_TYP"/>
    <property type="match status" value="9"/>
</dbReference>
<dbReference type="SMART" id="SM00365">
    <property type="entry name" value="LRR_SD22"/>
    <property type="match status" value="4"/>
</dbReference>
<dbReference type="PANTHER" id="PTHR45752:SF187">
    <property type="entry name" value="LEUCINE-RICH REPEAT AND IQ DOMAIN-CONTAINING PROTEIN 4"/>
    <property type="match status" value="1"/>
</dbReference>
<dbReference type="Proteomes" id="UP000193920">
    <property type="component" value="Unassembled WGS sequence"/>
</dbReference>
<dbReference type="InterPro" id="IPR055414">
    <property type="entry name" value="LRR_R13L4/SHOC2-like"/>
</dbReference>
<dbReference type="SUPFAM" id="SSF52058">
    <property type="entry name" value="L domain-like"/>
    <property type="match status" value="1"/>
</dbReference>
<dbReference type="AlphaFoldDB" id="A0A1Y2AFT1"/>
<dbReference type="Gene3D" id="3.80.10.10">
    <property type="entry name" value="Ribonuclease Inhibitor"/>
    <property type="match status" value="3"/>
</dbReference>
<evidence type="ECO:0000256" key="3">
    <source>
        <dbReference type="SAM" id="SignalP"/>
    </source>
</evidence>
<dbReference type="PROSITE" id="PS51450">
    <property type="entry name" value="LRR"/>
    <property type="match status" value="4"/>
</dbReference>
<evidence type="ECO:0000256" key="1">
    <source>
        <dbReference type="ARBA" id="ARBA00022614"/>
    </source>
</evidence>
<dbReference type="Pfam" id="PF13855">
    <property type="entry name" value="LRR_8"/>
    <property type="match status" value="2"/>
</dbReference>
<organism evidence="5 6">
    <name type="scientific">Neocallimastix californiae</name>
    <dbReference type="NCBI Taxonomy" id="1754190"/>
    <lineage>
        <taxon>Eukaryota</taxon>
        <taxon>Fungi</taxon>
        <taxon>Fungi incertae sedis</taxon>
        <taxon>Chytridiomycota</taxon>
        <taxon>Chytridiomycota incertae sedis</taxon>
        <taxon>Neocallimastigomycetes</taxon>
        <taxon>Neocallimastigales</taxon>
        <taxon>Neocallimastigaceae</taxon>
        <taxon>Neocallimastix</taxon>
    </lineage>
</organism>
<keyword evidence="2" id="KW-0677">Repeat</keyword>